<protein>
    <submittedName>
        <fullName evidence="1">Uncharacterized protein</fullName>
    </submittedName>
</protein>
<dbReference type="RefSeq" id="WP_149099895.1">
    <property type="nucleotide sequence ID" value="NZ_BMMG01000006.1"/>
</dbReference>
<dbReference type="AlphaFoldDB" id="A0A5M8QAN9"/>
<evidence type="ECO:0000313" key="3">
    <source>
        <dbReference type="Proteomes" id="UP000323866"/>
    </source>
</evidence>
<proteinExistence type="predicted"/>
<reference evidence="1 3" key="2">
    <citation type="submission" date="2019-09" db="EMBL/GenBank/DDBJ databases">
        <title>A bacterium isolated from glacier soil.</title>
        <authorList>
            <person name="Liu Q."/>
        </authorList>
    </citation>
    <scope>NUCLEOTIDE SEQUENCE [LARGE SCALE GENOMIC DNA]</scope>
    <source>
        <strain evidence="1 3">MDT1-10-3</strain>
    </source>
</reference>
<dbReference type="Proteomes" id="UP001570846">
    <property type="component" value="Unassembled WGS sequence"/>
</dbReference>
<evidence type="ECO:0000313" key="4">
    <source>
        <dbReference type="Proteomes" id="UP001570846"/>
    </source>
</evidence>
<reference evidence="1 3" key="1">
    <citation type="submission" date="2019-07" db="EMBL/GenBank/DDBJ databases">
        <authorList>
            <person name="Qu J.-H."/>
        </authorList>
    </citation>
    <scope>NUCLEOTIDE SEQUENCE [LARGE SCALE GENOMIC DNA]</scope>
    <source>
        <strain evidence="1 3">MDT1-10-3</strain>
    </source>
</reference>
<evidence type="ECO:0000313" key="1">
    <source>
        <dbReference type="EMBL" id="KAA6431876.1"/>
    </source>
</evidence>
<organism evidence="1 3">
    <name type="scientific">Rufibacter glacialis</name>
    <dbReference type="NCBI Taxonomy" id="1259555"/>
    <lineage>
        <taxon>Bacteria</taxon>
        <taxon>Pseudomonadati</taxon>
        <taxon>Bacteroidota</taxon>
        <taxon>Cytophagia</taxon>
        <taxon>Cytophagales</taxon>
        <taxon>Hymenobacteraceae</taxon>
        <taxon>Rufibacter</taxon>
    </lineage>
</organism>
<reference evidence="2 4" key="3">
    <citation type="submission" date="2024-08" db="EMBL/GenBank/DDBJ databases">
        <authorList>
            <person name="Wei W."/>
        </authorList>
    </citation>
    <scope>NUCLEOTIDE SEQUENCE [LARGE SCALE GENOMIC DNA]</scope>
    <source>
        <strain evidence="2 4">XU2</strain>
    </source>
</reference>
<evidence type="ECO:0000313" key="2">
    <source>
        <dbReference type="EMBL" id="MFA1771647.1"/>
    </source>
</evidence>
<name>A0A5M8QAN9_9BACT</name>
<keyword evidence="4" id="KW-1185">Reference proteome</keyword>
<gene>
    <name evidence="2" type="ORF">ACD591_10115</name>
    <name evidence="1" type="ORF">FOE74_17360</name>
</gene>
<comment type="caution">
    <text evidence="1">The sequence shown here is derived from an EMBL/GenBank/DDBJ whole genome shotgun (WGS) entry which is preliminary data.</text>
</comment>
<dbReference type="Proteomes" id="UP000323866">
    <property type="component" value="Unassembled WGS sequence"/>
</dbReference>
<sequence>MKDVLEKVAVKKGETPEKALENAGYTMIEWLYYKDGVFFWFGDGLSANMRNRNLIIRQRHVDKLNAEQLAWMHREHRVFFRKEKIRKLLKLWNNPV</sequence>
<accession>A0A5M8QAN9</accession>
<dbReference type="EMBL" id="JBGOGF010000005">
    <property type="protein sequence ID" value="MFA1771647.1"/>
    <property type="molecule type" value="Genomic_DNA"/>
</dbReference>
<dbReference type="EMBL" id="VKKZ01000023">
    <property type="protein sequence ID" value="KAA6431876.1"/>
    <property type="molecule type" value="Genomic_DNA"/>
</dbReference>